<feature type="domain" description="UBC core" evidence="4">
    <location>
        <begin position="415"/>
        <end position="571"/>
    </location>
</feature>
<dbReference type="AlphaFoldDB" id="A0AAN6UZB1"/>
<dbReference type="EMBL" id="MU853615">
    <property type="protein sequence ID" value="KAK4141240.1"/>
    <property type="molecule type" value="Genomic_DNA"/>
</dbReference>
<evidence type="ECO:0000313" key="6">
    <source>
        <dbReference type="Proteomes" id="UP001302676"/>
    </source>
</evidence>
<dbReference type="GeneID" id="87814640"/>
<dbReference type="InterPro" id="IPR016135">
    <property type="entry name" value="UBQ-conjugating_enzyme/RWD"/>
</dbReference>
<evidence type="ECO:0000313" key="5">
    <source>
        <dbReference type="EMBL" id="KAK4141240.1"/>
    </source>
</evidence>
<dbReference type="PROSITE" id="PS50127">
    <property type="entry name" value="UBC_2"/>
    <property type="match status" value="1"/>
</dbReference>
<dbReference type="InterPro" id="IPR000608">
    <property type="entry name" value="UBC"/>
</dbReference>
<reference evidence="5" key="2">
    <citation type="submission" date="2023-05" db="EMBL/GenBank/DDBJ databases">
        <authorList>
            <consortium name="Lawrence Berkeley National Laboratory"/>
            <person name="Steindorff A."/>
            <person name="Hensen N."/>
            <person name="Bonometti L."/>
            <person name="Westerberg I."/>
            <person name="Brannstrom I.O."/>
            <person name="Guillou S."/>
            <person name="Cros-Aarteil S."/>
            <person name="Calhoun S."/>
            <person name="Haridas S."/>
            <person name="Kuo A."/>
            <person name="Mondo S."/>
            <person name="Pangilinan J."/>
            <person name="Riley R."/>
            <person name="Labutti K."/>
            <person name="Andreopoulos B."/>
            <person name="Lipzen A."/>
            <person name="Chen C."/>
            <person name="Yanf M."/>
            <person name="Daum C."/>
            <person name="Ng V."/>
            <person name="Clum A."/>
            <person name="Ohm R."/>
            <person name="Martin F."/>
            <person name="Silar P."/>
            <person name="Natvig D."/>
            <person name="Lalanne C."/>
            <person name="Gautier V."/>
            <person name="Ament-Velasquez S.L."/>
            <person name="Kruys A."/>
            <person name="Hutchinson M.I."/>
            <person name="Powell A.J."/>
            <person name="Barry K."/>
            <person name="Miller A.N."/>
            <person name="Grigoriev I.V."/>
            <person name="Debuchy R."/>
            <person name="Gladieux P."/>
            <person name="Thoren M.H."/>
            <person name="Johannesson H."/>
        </authorList>
    </citation>
    <scope>NUCLEOTIDE SEQUENCE</scope>
    <source>
        <strain evidence="5">CBS 141.50</strain>
    </source>
</reference>
<feature type="region of interest" description="Disordered" evidence="3">
    <location>
        <begin position="621"/>
        <end position="652"/>
    </location>
</feature>
<dbReference type="PANTHER" id="PTHR46116">
    <property type="entry name" value="(E3-INDEPENDENT) E2 UBIQUITIN-CONJUGATING ENZYME"/>
    <property type="match status" value="1"/>
</dbReference>
<evidence type="ECO:0000256" key="1">
    <source>
        <dbReference type="ARBA" id="ARBA00022679"/>
    </source>
</evidence>
<dbReference type="RefSeq" id="XP_062634611.1">
    <property type="nucleotide sequence ID" value="XM_062778027.1"/>
</dbReference>
<dbReference type="Gene3D" id="3.10.110.10">
    <property type="entry name" value="Ubiquitin Conjugating Enzyme"/>
    <property type="match status" value="1"/>
</dbReference>
<name>A0AAN6UZB1_9PEZI</name>
<proteinExistence type="predicted"/>
<dbReference type="SUPFAM" id="SSF54495">
    <property type="entry name" value="UBC-like"/>
    <property type="match status" value="1"/>
</dbReference>
<dbReference type="GO" id="GO:0016740">
    <property type="term" value="F:transferase activity"/>
    <property type="evidence" value="ECO:0007669"/>
    <property type="project" value="UniProtKB-KW"/>
</dbReference>
<reference evidence="5" key="1">
    <citation type="journal article" date="2023" name="Mol. Phylogenet. Evol.">
        <title>Genome-scale phylogeny and comparative genomics of the fungal order Sordariales.</title>
        <authorList>
            <person name="Hensen N."/>
            <person name="Bonometti L."/>
            <person name="Westerberg I."/>
            <person name="Brannstrom I.O."/>
            <person name="Guillou S."/>
            <person name="Cros-Aarteil S."/>
            <person name="Calhoun S."/>
            <person name="Haridas S."/>
            <person name="Kuo A."/>
            <person name="Mondo S."/>
            <person name="Pangilinan J."/>
            <person name="Riley R."/>
            <person name="LaButti K."/>
            <person name="Andreopoulos B."/>
            <person name="Lipzen A."/>
            <person name="Chen C."/>
            <person name="Yan M."/>
            <person name="Daum C."/>
            <person name="Ng V."/>
            <person name="Clum A."/>
            <person name="Steindorff A."/>
            <person name="Ohm R.A."/>
            <person name="Martin F."/>
            <person name="Silar P."/>
            <person name="Natvig D.O."/>
            <person name="Lalanne C."/>
            <person name="Gautier V."/>
            <person name="Ament-Velasquez S.L."/>
            <person name="Kruys A."/>
            <person name="Hutchinson M.I."/>
            <person name="Powell A.J."/>
            <person name="Barry K."/>
            <person name="Miller A.N."/>
            <person name="Grigoriev I.V."/>
            <person name="Debuchy R."/>
            <person name="Gladieux P."/>
            <person name="Hiltunen Thoren M."/>
            <person name="Johannesson H."/>
        </authorList>
    </citation>
    <scope>NUCLEOTIDE SEQUENCE</scope>
    <source>
        <strain evidence="5">CBS 141.50</strain>
    </source>
</reference>
<feature type="region of interest" description="Disordered" evidence="3">
    <location>
        <begin position="670"/>
        <end position="694"/>
    </location>
</feature>
<dbReference type="Pfam" id="PF00179">
    <property type="entry name" value="UQ_con"/>
    <property type="match status" value="1"/>
</dbReference>
<gene>
    <name evidence="5" type="ORF">C8A04DRAFT_14263</name>
</gene>
<sequence length="810" mass="88762">MGAVASQHQQVECLSDYQKRLASVTCNKCGTHLAIDTMSIMERTERMLGERRYFHPFQFCARCKGWSCVSCDQFYKGDGAPILKDLVSGKNFKTAWCCDQGRIFLLLSLLTGPEQGKQRTPKNRRTTRQMTLRAATVEAEQSKAKGKRRNGQQESQLSKGTGYGDGLVSKSKQTEVSQASEADLDVLLLYFEALVSVLPSSNKKLTVFDTYPQPLVFEMITKSPLVEETPRLLRNSSLEEISARRNPLVTVLGFLETLASHDSTRGILLDSLVRFPAEEQLPNLNLGAPDQQSTATVTHYETMQPLVSVIEQLAIPFRNFVEGSRRLGGEAVGRDAGGLLPVLERVCSIADELNAMLKQRVAMGRADNDNREFTAQSAEWHRENCVKPVPDEIILNGHTFVKEAEQAAKTKFVPNRMRKLLAQVSSLMVDLPDGIYVRHGESRVDVMKVIIVGPVGSPYEHGLFEFDMFCPSEFPKSPPAMHFRTTGNGEARFNPNLYASGKVCFSLLGTWAGQPWDPNQSTLLQLLVSIQAMIFTDAPYYNEPGYELKQDIHRSESYNRCIEDLTVRHAILYWLVSRLAPPKQPLKRPSSKVAEEPGMTARATGKKMMVMADTEGASINLDLPTPPPPVKAAEPQPPLPPAVGQSSLSASAVDSQQYNPGMIAATNTMSAQAGPSAPSAPSAPHGGFAPAVLPGLPGNSNLNLTMPGQMQPAAAQTLSVLPLSNTGSGSAPSVTSLEFARAKIEGVPFPVGQEDPVFSDIIRHHFQLKAKAILATVRRWEKLSTTVTAGQMAMAAPRIERLLQQHGFHD</sequence>
<protein>
    <recommendedName>
        <fullName evidence="4">UBC core domain-containing protein</fullName>
    </recommendedName>
</protein>
<keyword evidence="1" id="KW-0808">Transferase</keyword>
<organism evidence="5 6">
    <name type="scientific">Dichotomopilus funicola</name>
    <dbReference type="NCBI Taxonomy" id="1934379"/>
    <lineage>
        <taxon>Eukaryota</taxon>
        <taxon>Fungi</taxon>
        <taxon>Dikarya</taxon>
        <taxon>Ascomycota</taxon>
        <taxon>Pezizomycotina</taxon>
        <taxon>Sordariomycetes</taxon>
        <taxon>Sordariomycetidae</taxon>
        <taxon>Sordariales</taxon>
        <taxon>Chaetomiaceae</taxon>
        <taxon>Dichotomopilus</taxon>
    </lineage>
</organism>
<keyword evidence="2" id="KW-0833">Ubl conjugation pathway</keyword>
<evidence type="ECO:0000256" key="2">
    <source>
        <dbReference type="ARBA" id="ARBA00022786"/>
    </source>
</evidence>
<evidence type="ECO:0000256" key="3">
    <source>
        <dbReference type="SAM" id="MobiDB-lite"/>
    </source>
</evidence>
<dbReference type="Proteomes" id="UP001302676">
    <property type="component" value="Unassembled WGS sequence"/>
</dbReference>
<dbReference type="SMART" id="SM00212">
    <property type="entry name" value="UBCc"/>
    <property type="match status" value="1"/>
</dbReference>
<feature type="region of interest" description="Disordered" evidence="3">
    <location>
        <begin position="135"/>
        <end position="166"/>
    </location>
</feature>
<accession>A0AAN6UZB1</accession>
<keyword evidence="6" id="KW-1185">Reference proteome</keyword>
<comment type="caution">
    <text evidence="5">The sequence shown here is derived from an EMBL/GenBank/DDBJ whole genome shotgun (WGS) entry which is preliminary data.</text>
</comment>
<feature type="compositionally biased region" description="Pro residues" evidence="3">
    <location>
        <begin position="624"/>
        <end position="641"/>
    </location>
</feature>
<evidence type="ECO:0000259" key="4">
    <source>
        <dbReference type="PROSITE" id="PS50127"/>
    </source>
</evidence>